<protein>
    <recommendedName>
        <fullName evidence="7">Haloacid dehalogenase</fullName>
    </recommendedName>
</protein>
<organism evidence="5 6">
    <name type="scientific">Acinetobacter larvae</name>
    <dbReference type="NCBI Taxonomy" id="1789224"/>
    <lineage>
        <taxon>Bacteria</taxon>
        <taxon>Pseudomonadati</taxon>
        <taxon>Pseudomonadota</taxon>
        <taxon>Gammaproteobacteria</taxon>
        <taxon>Moraxellales</taxon>
        <taxon>Moraxellaceae</taxon>
        <taxon>Acinetobacter</taxon>
    </lineage>
</organism>
<keyword evidence="2" id="KW-0479">Metal-binding</keyword>
<comment type="cofactor">
    <cofactor evidence="1">
        <name>Mg(2+)</name>
        <dbReference type="ChEBI" id="CHEBI:18420"/>
    </cofactor>
</comment>
<dbReference type="PRINTS" id="PR00413">
    <property type="entry name" value="HADHALOGNASE"/>
</dbReference>
<keyword evidence="4" id="KW-0460">Magnesium</keyword>
<dbReference type="KEGG" id="ala:BFG52_14815"/>
<dbReference type="EMBL" id="CP016895">
    <property type="protein sequence ID" value="AOA59494.1"/>
    <property type="molecule type" value="Genomic_DNA"/>
</dbReference>
<keyword evidence="6" id="KW-1185">Reference proteome</keyword>
<name>A0A1B2M2S8_9GAMM</name>
<dbReference type="OrthoDB" id="367448at2"/>
<dbReference type="InterPro" id="IPR023214">
    <property type="entry name" value="HAD_sf"/>
</dbReference>
<dbReference type="InterPro" id="IPR041492">
    <property type="entry name" value="HAD_2"/>
</dbReference>
<dbReference type="SFLD" id="SFLDG01129">
    <property type="entry name" value="C1.5:_HAD__Beta-PGM__Phosphata"/>
    <property type="match status" value="1"/>
</dbReference>
<dbReference type="SUPFAM" id="SSF56784">
    <property type="entry name" value="HAD-like"/>
    <property type="match status" value="1"/>
</dbReference>
<dbReference type="InterPro" id="IPR051400">
    <property type="entry name" value="HAD-like_hydrolase"/>
</dbReference>
<keyword evidence="3" id="KW-0378">Hydrolase</keyword>
<dbReference type="Pfam" id="PF13419">
    <property type="entry name" value="HAD_2"/>
    <property type="match status" value="1"/>
</dbReference>
<dbReference type="GO" id="GO:0016791">
    <property type="term" value="F:phosphatase activity"/>
    <property type="evidence" value="ECO:0007669"/>
    <property type="project" value="TreeGrafter"/>
</dbReference>
<dbReference type="RefSeq" id="WP_067557940.1">
    <property type="nucleotide sequence ID" value="NZ_CP016895.1"/>
</dbReference>
<dbReference type="SFLD" id="SFLDS00003">
    <property type="entry name" value="Haloacid_Dehalogenase"/>
    <property type="match status" value="1"/>
</dbReference>
<dbReference type="InterPro" id="IPR006439">
    <property type="entry name" value="HAD-SF_hydro_IA"/>
</dbReference>
<reference evidence="5 6" key="1">
    <citation type="submission" date="2016-08" db="EMBL/GenBank/DDBJ databases">
        <authorList>
            <person name="Seilhamer J.J."/>
        </authorList>
    </citation>
    <scope>NUCLEOTIDE SEQUENCE [LARGE SCALE GENOMIC DNA]</scope>
    <source>
        <strain evidence="5 6">BRTC-1</strain>
    </source>
</reference>
<dbReference type="GO" id="GO:0044281">
    <property type="term" value="P:small molecule metabolic process"/>
    <property type="evidence" value="ECO:0007669"/>
    <property type="project" value="UniProtKB-ARBA"/>
</dbReference>
<accession>A0A1B2M2S8</accession>
<evidence type="ECO:0000313" key="5">
    <source>
        <dbReference type="EMBL" id="AOA59494.1"/>
    </source>
</evidence>
<evidence type="ECO:0000256" key="2">
    <source>
        <dbReference type="ARBA" id="ARBA00022723"/>
    </source>
</evidence>
<dbReference type="AlphaFoldDB" id="A0A1B2M2S8"/>
<evidence type="ECO:0000256" key="3">
    <source>
        <dbReference type="ARBA" id="ARBA00022801"/>
    </source>
</evidence>
<dbReference type="GO" id="GO:0046872">
    <property type="term" value="F:metal ion binding"/>
    <property type="evidence" value="ECO:0007669"/>
    <property type="project" value="UniProtKB-KW"/>
</dbReference>
<dbReference type="PANTHER" id="PTHR46470">
    <property type="entry name" value="N-ACYLNEURAMINATE-9-PHOSPHATASE"/>
    <property type="match status" value="1"/>
</dbReference>
<dbReference type="Gene3D" id="1.10.150.520">
    <property type="match status" value="1"/>
</dbReference>
<dbReference type="Proteomes" id="UP000093391">
    <property type="component" value="Chromosome"/>
</dbReference>
<evidence type="ECO:0000256" key="1">
    <source>
        <dbReference type="ARBA" id="ARBA00001946"/>
    </source>
</evidence>
<dbReference type="InterPro" id="IPR036412">
    <property type="entry name" value="HAD-like_sf"/>
</dbReference>
<dbReference type="NCBIfam" id="TIGR01509">
    <property type="entry name" value="HAD-SF-IA-v3"/>
    <property type="match status" value="1"/>
</dbReference>
<dbReference type="STRING" id="1789224.BFG52_14815"/>
<dbReference type="Gene3D" id="3.40.50.1000">
    <property type="entry name" value="HAD superfamily/HAD-like"/>
    <property type="match status" value="1"/>
</dbReference>
<dbReference type="NCBIfam" id="TIGR01549">
    <property type="entry name" value="HAD-SF-IA-v1"/>
    <property type="match status" value="1"/>
</dbReference>
<evidence type="ECO:0008006" key="7">
    <source>
        <dbReference type="Google" id="ProtNLM"/>
    </source>
</evidence>
<proteinExistence type="predicted"/>
<evidence type="ECO:0000256" key="4">
    <source>
        <dbReference type="ARBA" id="ARBA00022842"/>
    </source>
</evidence>
<dbReference type="PANTHER" id="PTHR46470:SF2">
    <property type="entry name" value="GLYCERALDEHYDE 3-PHOSPHATE PHOSPHATASE"/>
    <property type="match status" value="1"/>
</dbReference>
<gene>
    <name evidence="5" type="ORF">BFG52_14815</name>
</gene>
<sequence>MPPLQAVIFDLDQTLLNRQQTLRDFCTWQAISQLQLPTDIAQYYIKKFIELDAQGHVWKDIVYQELIQCFALKFSMTALLGSYIENFHLFCIENQGVTACIKQLHASGYQLALLSNGRSPFQQRNFQALNLAQYFSAVVVSEAVAMRKPDPAIFTYTAQCLNLQTSQCVMVGDDAIADIRGAKTAMMRAVLFDPTCHQHVMQPQKVKPLANDLYAADACMQQFSQLPSILAQI</sequence>
<evidence type="ECO:0000313" key="6">
    <source>
        <dbReference type="Proteomes" id="UP000093391"/>
    </source>
</evidence>